<protein>
    <recommendedName>
        <fullName evidence="3">Tetratricopeptide repeat-containing protein</fullName>
    </recommendedName>
</protein>
<evidence type="ECO:0000313" key="2">
    <source>
        <dbReference type="Proteomes" id="UP000182771"/>
    </source>
</evidence>
<evidence type="ECO:0008006" key="3">
    <source>
        <dbReference type="Google" id="ProtNLM"/>
    </source>
</evidence>
<evidence type="ECO:0000313" key="1">
    <source>
        <dbReference type="EMBL" id="SDW48555.1"/>
    </source>
</evidence>
<keyword evidence="2" id="KW-1185">Reference proteome</keyword>
<dbReference type="Proteomes" id="UP000182771">
    <property type="component" value="Unassembled WGS sequence"/>
</dbReference>
<dbReference type="OrthoDB" id="361412at2"/>
<gene>
    <name evidence="1" type="ORF">SAMN05444420_102353</name>
</gene>
<dbReference type="SUPFAM" id="SSF48452">
    <property type="entry name" value="TPR-like"/>
    <property type="match status" value="1"/>
</dbReference>
<reference evidence="1 2" key="1">
    <citation type="submission" date="2016-10" db="EMBL/GenBank/DDBJ databases">
        <authorList>
            <person name="Varghese N."/>
            <person name="Submissions S."/>
        </authorList>
    </citation>
    <scope>NUCLEOTIDE SEQUENCE [LARGE SCALE GENOMIC DNA]</scope>
    <source>
        <strain evidence="1 2">DSM 11449</strain>
    </source>
</reference>
<organism evidence="1 2">
    <name type="scientific">Capnocytophaga granulosa</name>
    <dbReference type="NCBI Taxonomy" id="45242"/>
    <lineage>
        <taxon>Bacteria</taxon>
        <taxon>Pseudomonadati</taxon>
        <taxon>Bacteroidota</taxon>
        <taxon>Flavobacteriia</taxon>
        <taxon>Flavobacteriales</taxon>
        <taxon>Flavobacteriaceae</taxon>
        <taxon>Capnocytophaga</taxon>
    </lineage>
</organism>
<dbReference type="AlphaFoldDB" id="A0A1H2TXC0"/>
<accession>A0A1H2TXC0</accession>
<dbReference type="GeneID" id="85016444"/>
<name>A0A1H2TXC0_9FLAO</name>
<dbReference type="Gene3D" id="1.25.40.10">
    <property type="entry name" value="Tetratricopeptide repeat domain"/>
    <property type="match status" value="1"/>
</dbReference>
<proteinExistence type="predicted"/>
<sequence length="104" mass="12227">MNAELYLKKAVLQLAKGLEEKSIESLNKVLETGGDDQISLIKAHLIFAEYYIMKGDFPQAEEHLSYINNIYEESDEEFDDLLNDEFFEADMLLDIIERFRFLRK</sequence>
<dbReference type="InterPro" id="IPR011990">
    <property type="entry name" value="TPR-like_helical_dom_sf"/>
</dbReference>
<comment type="caution">
    <text evidence="1">The sequence shown here is derived from an EMBL/GenBank/DDBJ whole genome shotgun (WGS) entry which is preliminary data.</text>
</comment>
<dbReference type="RefSeq" id="WP_009640616.1">
    <property type="nucleotide sequence ID" value="NZ_CAUUXI010000015.1"/>
</dbReference>
<dbReference type="EMBL" id="FNND01000002">
    <property type="protein sequence ID" value="SDW48555.1"/>
    <property type="molecule type" value="Genomic_DNA"/>
</dbReference>